<evidence type="ECO:0000313" key="3">
    <source>
        <dbReference type="Proteomes" id="UP000786811"/>
    </source>
</evidence>
<reference evidence="2" key="1">
    <citation type="submission" date="2021-04" db="EMBL/GenBank/DDBJ databases">
        <authorList>
            <person name="Chebbi M.A.C M."/>
        </authorList>
    </citation>
    <scope>NUCLEOTIDE SEQUENCE</scope>
</reference>
<keyword evidence="1" id="KW-0732">Signal</keyword>
<organism evidence="2 3">
    <name type="scientific">Cotesia congregata</name>
    <name type="common">Parasitoid wasp</name>
    <name type="synonym">Apanteles congregatus</name>
    <dbReference type="NCBI Taxonomy" id="51543"/>
    <lineage>
        <taxon>Eukaryota</taxon>
        <taxon>Metazoa</taxon>
        <taxon>Ecdysozoa</taxon>
        <taxon>Arthropoda</taxon>
        <taxon>Hexapoda</taxon>
        <taxon>Insecta</taxon>
        <taxon>Pterygota</taxon>
        <taxon>Neoptera</taxon>
        <taxon>Endopterygota</taxon>
        <taxon>Hymenoptera</taxon>
        <taxon>Apocrita</taxon>
        <taxon>Ichneumonoidea</taxon>
        <taxon>Braconidae</taxon>
        <taxon>Microgastrinae</taxon>
        <taxon>Cotesia</taxon>
    </lineage>
</organism>
<feature type="chain" id="PRO_5035214245" evidence="1">
    <location>
        <begin position="23"/>
        <end position="174"/>
    </location>
</feature>
<dbReference type="AlphaFoldDB" id="A0A8J2ML55"/>
<proteinExistence type="predicted"/>
<protein>
    <submittedName>
        <fullName evidence="2">Cc_ep2.2_13.4</fullName>
    </submittedName>
</protein>
<accession>A0A8J2ML55</accession>
<keyword evidence="3" id="KW-1185">Reference proteome</keyword>
<comment type="caution">
    <text evidence="2">The sequence shown here is derived from an EMBL/GenBank/DDBJ whole genome shotgun (WGS) entry which is preliminary data.</text>
</comment>
<feature type="signal peptide" evidence="1">
    <location>
        <begin position="1"/>
        <end position="22"/>
    </location>
</feature>
<sequence length="174" mass="18511">MLSTKAAVVLLVTILGVSCADSKRLNGSAHPGLSSTEVPASIQQDNRQYPVTTAPLNGQGDGQPTNTGPKISYGSVTVQKGNTYAVDPASMNYYGSITNVDYVPCASCSHTPTSSDSKIKTVPGTTDNKDTEVILNQQKNHAEVMSEIAFLKAELETVNNLITRNLERAINILN</sequence>
<dbReference type="Proteomes" id="UP000786811">
    <property type="component" value="Unassembled WGS sequence"/>
</dbReference>
<dbReference type="PROSITE" id="PS51257">
    <property type="entry name" value="PROKAR_LIPOPROTEIN"/>
    <property type="match status" value="1"/>
</dbReference>
<evidence type="ECO:0000313" key="2">
    <source>
        <dbReference type="EMBL" id="CAG5092464.1"/>
    </source>
</evidence>
<dbReference type="EMBL" id="CAJNRD030001120">
    <property type="protein sequence ID" value="CAG5092464.1"/>
    <property type="molecule type" value="Genomic_DNA"/>
</dbReference>
<gene>
    <name evidence="2" type="ORF">HICCMSTLAB_LOCUS6151</name>
</gene>
<evidence type="ECO:0000256" key="1">
    <source>
        <dbReference type="SAM" id="SignalP"/>
    </source>
</evidence>
<name>A0A8J2ML55_COTCN</name>